<evidence type="ECO:0000256" key="4">
    <source>
        <dbReference type="ARBA" id="ARBA00022989"/>
    </source>
</evidence>
<evidence type="ECO:0000256" key="5">
    <source>
        <dbReference type="ARBA" id="ARBA00023136"/>
    </source>
</evidence>
<reference evidence="8 9" key="1">
    <citation type="submission" date="2017-02" db="EMBL/GenBank/DDBJ databases">
        <authorList>
            <person name="Peterson S.W."/>
        </authorList>
    </citation>
    <scope>NUCLEOTIDE SEQUENCE [LARGE SCALE GENOMIC DNA]</scope>
    <source>
        <strain evidence="8 9">LSP_Lj1</strain>
    </source>
</reference>
<feature type="region of interest" description="Disordered" evidence="7">
    <location>
        <begin position="289"/>
        <end position="310"/>
    </location>
</feature>
<feature type="transmembrane region" description="Helical" evidence="6">
    <location>
        <begin position="102"/>
        <end position="120"/>
    </location>
</feature>
<sequence>MKQLIILALAGLVAQLIDGSLGMGYGITSTSVLLAGGLSPAVASASVHLAELGTNVASGAAHMKLRNVDWWLVLRLGIPGAIGSFAGATVLSHLSTEAARPVMALLLVGLGVFILGRFTFRRTHVSEARVSPHGSRFLAPLGLVGGFVDATGGGGWGPISTTALVSAGRTAPRTVIGSVDTSEFLVSVAASLGFVLSLGSAGVRLSYVLVLLAGGLVAAPLAAWLVSRIPAQIMGGLVGGAIVVTNLGHVFSSFDVPQTARHPITLVLLALWAASVVLGIRRHRADARAAGSGSSAPDTTSVPELVEGSR</sequence>
<evidence type="ECO:0000256" key="3">
    <source>
        <dbReference type="ARBA" id="ARBA00022692"/>
    </source>
</evidence>
<dbReference type="RefSeq" id="WP_094764004.1">
    <property type="nucleotide sequence ID" value="NZ_FUKQ01000017.1"/>
</dbReference>
<organism evidence="8 9">
    <name type="scientific">Luteococcus japonicus LSP_Lj1</name>
    <dbReference type="NCBI Taxonomy" id="1255658"/>
    <lineage>
        <taxon>Bacteria</taxon>
        <taxon>Bacillati</taxon>
        <taxon>Actinomycetota</taxon>
        <taxon>Actinomycetes</taxon>
        <taxon>Propionibacteriales</taxon>
        <taxon>Propionibacteriaceae</taxon>
        <taxon>Luteococcus</taxon>
    </lineage>
</organism>
<feature type="transmembrane region" description="Helical" evidence="6">
    <location>
        <begin position="32"/>
        <end position="50"/>
    </location>
</feature>
<evidence type="ECO:0000313" key="9">
    <source>
        <dbReference type="Proteomes" id="UP000188342"/>
    </source>
</evidence>
<dbReference type="GO" id="GO:0005886">
    <property type="term" value="C:plasma membrane"/>
    <property type="evidence" value="ECO:0007669"/>
    <property type="project" value="UniProtKB-SubCell"/>
</dbReference>
<keyword evidence="9" id="KW-1185">Reference proteome</keyword>
<dbReference type="Proteomes" id="UP000188342">
    <property type="component" value="Unassembled WGS sequence"/>
</dbReference>
<dbReference type="Pfam" id="PF01925">
    <property type="entry name" value="TauE"/>
    <property type="match status" value="1"/>
</dbReference>
<evidence type="ECO:0000256" key="7">
    <source>
        <dbReference type="SAM" id="MobiDB-lite"/>
    </source>
</evidence>
<protein>
    <recommendedName>
        <fullName evidence="6">Probable membrane transporter protein</fullName>
    </recommendedName>
</protein>
<dbReference type="PANTHER" id="PTHR43701">
    <property type="entry name" value="MEMBRANE TRANSPORTER PROTEIN MJ0441-RELATED"/>
    <property type="match status" value="1"/>
</dbReference>
<feature type="transmembrane region" description="Helical" evidence="6">
    <location>
        <begin position="70"/>
        <end position="90"/>
    </location>
</feature>
<feature type="transmembrane region" description="Helical" evidence="6">
    <location>
        <begin position="263"/>
        <end position="280"/>
    </location>
</feature>
<evidence type="ECO:0000313" key="8">
    <source>
        <dbReference type="EMBL" id="SJN25043.1"/>
    </source>
</evidence>
<evidence type="ECO:0000256" key="1">
    <source>
        <dbReference type="ARBA" id="ARBA00004141"/>
    </source>
</evidence>
<keyword evidence="3 6" id="KW-0812">Transmembrane</keyword>
<feature type="transmembrane region" description="Helical" evidence="6">
    <location>
        <begin position="184"/>
        <end position="201"/>
    </location>
</feature>
<dbReference type="AlphaFoldDB" id="A0A1R4J087"/>
<dbReference type="STRING" id="1255658.FM114_04560"/>
<keyword evidence="4 6" id="KW-1133">Transmembrane helix</keyword>
<feature type="transmembrane region" description="Helical" evidence="6">
    <location>
        <begin position="233"/>
        <end position="251"/>
    </location>
</feature>
<name>A0A1R4J087_9ACTN</name>
<dbReference type="PANTHER" id="PTHR43701:SF12">
    <property type="entry name" value="MEMBRANE TRANSPORTER PROTEIN YTNM-RELATED"/>
    <property type="match status" value="1"/>
</dbReference>
<dbReference type="OrthoDB" id="45564at2"/>
<evidence type="ECO:0000256" key="6">
    <source>
        <dbReference type="RuleBase" id="RU363041"/>
    </source>
</evidence>
<dbReference type="InterPro" id="IPR051598">
    <property type="entry name" value="TSUP/Inactive_protease-like"/>
</dbReference>
<dbReference type="InterPro" id="IPR002781">
    <property type="entry name" value="TM_pro_TauE-like"/>
</dbReference>
<comment type="subcellular location">
    <subcellularLocation>
        <location evidence="6">Cell membrane</location>
        <topology evidence="6">Multi-pass membrane protein</topology>
    </subcellularLocation>
    <subcellularLocation>
        <location evidence="1">Membrane</location>
        <topology evidence="1">Multi-pass membrane protein</topology>
    </subcellularLocation>
</comment>
<evidence type="ECO:0000256" key="2">
    <source>
        <dbReference type="ARBA" id="ARBA00009142"/>
    </source>
</evidence>
<dbReference type="EMBL" id="FUKQ01000017">
    <property type="protein sequence ID" value="SJN25043.1"/>
    <property type="molecule type" value="Genomic_DNA"/>
</dbReference>
<proteinExistence type="inferred from homology"/>
<comment type="similarity">
    <text evidence="2 6">Belongs to the 4-toluene sulfonate uptake permease (TSUP) (TC 2.A.102) family.</text>
</comment>
<accession>A0A1R4J087</accession>
<keyword evidence="6" id="KW-1003">Cell membrane</keyword>
<feature type="transmembrane region" description="Helical" evidence="6">
    <location>
        <begin position="207"/>
        <end position="226"/>
    </location>
</feature>
<gene>
    <name evidence="8" type="ORF">FM114_04560</name>
</gene>
<keyword evidence="5 6" id="KW-0472">Membrane</keyword>